<reference evidence="2" key="1">
    <citation type="submission" date="2020-03" db="EMBL/GenBank/DDBJ databases">
        <title>FDA dAtabase for Regulatory Grade micrObial Sequences (FDA-ARGOS): Supporting development and validation of Infectious Disease Dx tests.</title>
        <authorList>
            <person name="Campos J."/>
            <person name="Goldberg B."/>
            <person name="Tallon L."/>
            <person name="Sadzewicz L."/>
            <person name="Vavikolanu K."/>
            <person name="Mehta A."/>
            <person name="Aluvathingal J."/>
            <person name="Nadendla S."/>
            <person name="Nandy P."/>
            <person name="Geyer C."/>
            <person name="Yan Y."/>
            <person name="Sichtig H."/>
        </authorList>
    </citation>
    <scope>NUCLEOTIDE SEQUENCE [LARGE SCALE GENOMIC DNA]</scope>
    <source>
        <strain evidence="2">FDAARGOS_652</strain>
    </source>
</reference>
<feature type="region of interest" description="Disordered" evidence="1">
    <location>
        <begin position="1330"/>
        <end position="1356"/>
    </location>
</feature>
<comment type="caution">
    <text evidence="2">The sequence shown here is derived from an EMBL/GenBank/DDBJ whole genome shotgun (WGS) entry which is preliminary data.</text>
</comment>
<feature type="region of interest" description="Disordered" evidence="1">
    <location>
        <begin position="1140"/>
        <end position="1170"/>
    </location>
</feature>
<feature type="compositionally biased region" description="Basic residues" evidence="1">
    <location>
        <begin position="1150"/>
        <end position="1159"/>
    </location>
</feature>
<proteinExistence type="predicted"/>
<evidence type="ECO:0000313" key="3">
    <source>
        <dbReference type="Proteomes" id="UP000590412"/>
    </source>
</evidence>
<evidence type="ECO:0000256" key="1">
    <source>
        <dbReference type="SAM" id="MobiDB-lite"/>
    </source>
</evidence>
<organism evidence="2 3">
    <name type="scientific">Candida parapsilosis</name>
    <name type="common">Yeast</name>
    <dbReference type="NCBI Taxonomy" id="5480"/>
    <lineage>
        <taxon>Eukaryota</taxon>
        <taxon>Fungi</taxon>
        <taxon>Dikarya</taxon>
        <taxon>Ascomycota</taxon>
        <taxon>Saccharomycotina</taxon>
        <taxon>Pichiomycetes</taxon>
        <taxon>Debaryomycetaceae</taxon>
        <taxon>Candida/Lodderomyces clade</taxon>
        <taxon>Candida</taxon>
    </lineage>
</organism>
<protein>
    <submittedName>
        <fullName evidence="2">Uncharacterized protein</fullName>
    </submittedName>
</protein>
<gene>
    <name evidence="2" type="ORF">FOB60_000748</name>
</gene>
<dbReference type="OrthoDB" id="4084534at2759"/>
<name>A0A8X7TEI5_CANPA</name>
<dbReference type="EMBL" id="JABWAB010000001">
    <property type="protein sequence ID" value="KAF6059166.1"/>
    <property type="molecule type" value="Genomic_DNA"/>
</dbReference>
<accession>A0A8X7TEI5</accession>
<sequence>MLSNRVIAKQLLKTTIAKTPQLALPACSTIVKYHKTLDPPRSSVNLVRGFATHSEEYEIDYISLKKKTKKKGEDINEKLNIDIALPNFTIKRPRNIGYPYYIIHDCNESLMKDVLDFCMWDFKVTNEKGFPQGLAYTEYYYDELKVFEQFLQDTFNHRIGTFADLSGSEIVNTLFIFRDYYTRGEIPQVTKETKSKFDEMVKFFVEFVNKDAQFPQTVVKEYFPKVKRSKEISDFLNLGLYFYVSELKALDREFNFKRIRSKNDLILQIDRMVGKFDHFLENSQRADESFFKTLIQAERYEALREKLAKTITPLKLIKALVETNNFEPAMKECMFENLSAKFDREEVNETLKDLCVVWSMLEFGNFIPATSKYNELAPRLYEISTTRDHPFADEAKNLLEVLTTDELRSGMLLSHFTAYNFHTAKYKFTGDLQEDWILNALLKWNFPLEVALTKDFEKEWCNFSPGSYAASEAFFGIDSSTVVNLAQNPDILIKFLELNGDSLTKCLPEGSLLLHMKKDLAAAKRGLGVDFAFYSDVDNLVKAIEKRSMLTPGSVDTLVSALEDASKYLGTHLEVLDEIAKGSDEVAIHDRHTSTNYKQIPDWLRLERHVAEIEFLKGLTGDFSDKTAVMSVIENVTNQILEDDTLWPEINHGSLLTLRAKLKEFSVNNTTDCLEILNTVLLSNDVFAQFEKHMKEKPAQKSAPYVQLPDELELYDFVNELTKLKHALGGLSFNEHTSDDVFKALDYQIESFFDDAKNKDSLISSNSESFKYIRLKRRLSRLFDMNGQNTDVLDVLLNSQAVFDGFEKRKMRSEKNIEEVSQEYRQMPNDFMLEEYVLELSQLKVSLNIERFADVYANEILGKIEEFSKANYSTSDKKLIWHKLYRNLALLFKHNHGSTFVLDNVLTSATEWEKLGKLVKPPRNPLSEQLDLLKKEEHDVLGAFLTASRLLYKSDVIHVSKEEFNSLVDVYIATLDATSLGYLFKKEVLASLKEYNAAIHHYPAFLVCLYGMSKNLNGEPITEDRLQEFYSDLMRSVNEETSAPKKQRLDPKNVTTPARKNVLTREQVSETPEVEYEYDIREYEPLKPDVRSANGSLAKQKYHNSEQYIADLDNRRNTVFKDETFEDAVRAAFVSALQNDDIPETESHSRSAHKPRKRSNDRTSATSASANAIDPAKVEEYLTRLNKDELSKQRQADAYKWSKTRYDQSVAATSKKYLLLSLIGDEIPVSENLIRDELAHKSDIFEILDKFSDSELAIVNDRLQCLQNENYKVVGYKSDGKRKYLILENEGERGPKGASGKSSWGKRATTGAVTAMLAYLGLSFISDEPRKNSDDAVPTEHPGGESMEPAAGEAKESMEIVGTPLVDTDRVTNEPELITQHEKKASKGGFNLKNILWNTK</sequence>
<evidence type="ECO:0000313" key="2">
    <source>
        <dbReference type="EMBL" id="KAF6059166.1"/>
    </source>
</evidence>
<dbReference type="Proteomes" id="UP000590412">
    <property type="component" value="Unassembled WGS sequence"/>
</dbReference>